<sequence>MHWHPAGRSHATFPHLHLYTVRRDDQFVTPRQTLESAVQWCIEMGAEPPNPDWRTVLASPRASTVYTGPGPRSRRHRPPALDVHGRGYRHRLDAPSPSRAARAVPLCRLSHNPPNSGCAGRGRGGP</sequence>
<gene>
    <name evidence="2" type="ordered locus">BLASA_0713</name>
</gene>
<dbReference type="AlphaFoldDB" id="H6RRM5"/>
<reference evidence="3" key="2">
    <citation type="submission" date="2012-02" db="EMBL/GenBank/DDBJ databases">
        <title>Complete genome sequence of Blastococcus saxobsidens strain DD2.</title>
        <authorList>
            <person name="Genoscope."/>
        </authorList>
    </citation>
    <scope>NUCLEOTIDE SEQUENCE [LARGE SCALE GENOMIC DNA]</scope>
    <source>
        <strain evidence="3">DD2</strain>
    </source>
</reference>
<protein>
    <submittedName>
        <fullName evidence="2">Uncharacterized protein</fullName>
    </submittedName>
</protein>
<keyword evidence="3" id="KW-1185">Reference proteome</keyword>
<evidence type="ECO:0000313" key="2">
    <source>
        <dbReference type="EMBL" id="CCG01668.1"/>
    </source>
</evidence>
<dbReference type="HOGENOM" id="CLU_1977285_0_0_11"/>
<feature type="region of interest" description="Disordered" evidence="1">
    <location>
        <begin position="51"/>
        <end position="101"/>
    </location>
</feature>
<dbReference type="Proteomes" id="UP000007517">
    <property type="component" value="Chromosome"/>
</dbReference>
<reference evidence="2 3" key="1">
    <citation type="journal article" date="2012" name="J. Bacteriol.">
        <title>Genome Sequence of Blastococcus saxobsidens DD2, a Stone-Inhabiting Bacterium.</title>
        <authorList>
            <person name="Chouaia B."/>
            <person name="Crotti E."/>
            <person name="Brusetti L."/>
            <person name="Daffonchio D."/>
            <person name="Essoussi I."/>
            <person name="Nouioui I."/>
            <person name="Sbissi I."/>
            <person name="Ghodhbane-Gtari F."/>
            <person name="Gtari M."/>
            <person name="Vacherie B."/>
            <person name="Barbe V."/>
            <person name="Medigue C."/>
            <person name="Gury J."/>
            <person name="Pujic P."/>
            <person name="Normand P."/>
        </authorList>
    </citation>
    <scope>NUCLEOTIDE SEQUENCE [LARGE SCALE GENOMIC DNA]</scope>
    <source>
        <strain evidence="2 3">DD2</strain>
    </source>
</reference>
<dbReference type="eggNOG" id="ENOG5033KW1">
    <property type="taxonomic scope" value="Bacteria"/>
</dbReference>
<dbReference type="EMBL" id="FO117623">
    <property type="protein sequence ID" value="CCG01668.1"/>
    <property type="molecule type" value="Genomic_DNA"/>
</dbReference>
<accession>H6RRM5</accession>
<feature type="region of interest" description="Disordered" evidence="1">
    <location>
        <begin position="107"/>
        <end position="126"/>
    </location>
</feature>
<proteinExistence type="predicted"/>
<name>H6RRM5_BLASD</name>
<dbReference type="KEGG" id="bsd:BLASA_0713"/>
<organism evidence="2 3">
    <name type="scientific">Blastococcus saxobsidens (strain DD2)</name>
    <dbReference type="NCBI Taxonomy" id="1146883"/>
    <lineage>
        <taxon>Bacteria</taxon>
        <taxon>Bacillati</taxon>
        <taxon>Actinomycetota</taxon>
        <taxon>Actinomycetes</taxon>
        <taxon>Geodermatophilales</taxon>
        <taxon>Geodermatophilaceae</taxon>
        <taxon>Blastococcus</taxon>
    </lineage>
</organism>
<evidence type="ECO:0000313" key="3">
    <source>
        <dbReference type="Proteomes" id="UP000007517"/>
    </source>
</evidence>
<evidence type="ECO:0000256" key="1">
    <source>
        <dbReference type="SAM" id="MobiDB-lite"/>
    </source>
</evidence>